<dbReference type="Pfam" id="PF13416">
    <property type="entry name" value="SBP_bac_8"/>
    <property type="match status" value="1"/>
</dbReference>
<sequence length="387" mass="43045">MGKMLLLLTLCAAMVIGGCSSGGGKQGDTASAEWAAEQGLDKTETVDELYAKAKEEGKVVVYSQSSRIKDVKASFEAKYPGITVEAFDMSTNEIVEKLVREQESGIYNADVVFVKDALGVVSSDLVSRGILHAYKPKDIMDKLAKPFQELPGIVSYASIRTLYYNTKVYKESPVTNWWQLTEPEWKTRVLINDPLDSSDMMELLLSMIQHSDDMAAAYKELYGKEIELTEENAGYEFIARLLKNDPVLVKSSDDVVENVGNDSQAKPPVGIGASSKLRNIEQKELTIGANFNMKPKISVLGPTYLYVADQAKHSAAAKLMIRWMMGEVDGAGEGLRPFNVLGSWPANTATEHKNPINLDQLDVWAYDANYYYSNSIKFREFWIKNIK</sequence>
<feature type="chain" id="PRO_5045687108" evidence="2">
    <location>
        <begin position="22"/>
        <end position="387"/>
    </location>
</feature>
<evidence type="ECO:0000256" key="2">
    <source>
        <dbReference type="SAM" id="SignalP"/>
    </source>
</evidence>
<dbReference type="PANTHER" id="PTHR30006:SF2">
    <property type="entry name" value="ABC TRANSPORTER SUBSTRATE-BINDING PROTEIN"/>
    <property type="match status" value="1"/>
</dbReference>
<dbReference type="Gene3D" id="3.40.190.10">
    <property type="entry name" value="Periplasmic binding protein-like II"/>
    <property type="match status" value="2"/>
</dbReference>
<comment type="caution">
    <text evidence="3">The sequence shown here is derived from an EMBL/GenBank/DDBJ whole genome shotgun (WGS) entry which is preliminary data.</text>
</comment>
<dbReference type="RefSeq" id="WP_328277365.1">
    <property type="nucleotide sequence ID" value="NZ_JARTLD010000025.1"/>
</dbReference>
<dbReference type="Proteomes" id="UP001343257">
    <property type="component" value="Unassembled WGS sequence"/>
</dbReference>
<gene>
    <name evidence="3" type="ORF">P9847_09815</name>
</gene>
<dbReference type="SUPFAM" id="SSF53850">
    <property type="entry name" value="Periplasmic binding protein-like II"/>
    <property type="match status" value="1"/>
</dbReference>
<accession>A0ABU6PRU4</accession>
<name>A0ABU6PRU4_9BACL</name>
<keyword evidence="4" id="KW-1185">Reference proteome</keyword>
<dbReference type="InterPro" id="IPR006059">
    <property type="entry name" value="SBP"/>
</dbReference>
<dbReference type="PROSITE" id="PS51257">
    <property type="entry name" value="PROKAR_LIPOPROTEIN"/>
    <property type="match status" value="1"/>
</dbReference>
<feature type="signal peptide" evidence="2">
    <location>
        <begin position="1"/>
        <end position="21"/>
    </location>
</feature>
<dbReference type="EMBL" id="JARTLD010000025">
    <property type="protein sequence ID" value="MED5017597.1"/>
    <property type="molecule type" value="Genomic_DNA"/>
</dbReference>
<evidence type="ECO:0000313" key="3">
    <source>
        <dbReference type="EMBL" id="MED5017597.1"/>
    </source>
</evidence>
<protein>
    <submittedName>
        <fullName evidence="3">ABC transporter substrate-binding protein</fullName>
    </submittedName>
</protein>
<dbReference type="PANTHER" id="PTHR30006">
    <property type="entry name" value="THIAMINE-BINDING PERIPLASMIC PROTEIN-RELATED"/>
    <property type="match status" value="1"/>
</dbReference>
<reference evidence="3 4" key="1">
    <citation type="submission" date="2023-03" db="EMBL/GenBank/DDBJ databases">
        <title>Bacillus Genome Sequencing.</title>
        <authorList>
            <person name="Dunlap C."/>
        </authorList>
    </citation>
    <scope>NUCLEOTIDE SEQUENCE [LARGE SCALE GENOMIC DNA]</scope>
    <source>
        <strain evidence="3 4">NRS-52</strain>
    </source>
</reference>
<keyword evidence="1 2" id="KW-0732">Signal</keyword>
<evidence type="ECO:0000256" key="1">
    <source>
        <dbReference type="ARBA" id="ARBA00022729"/>
    </source>
</evidence>
<organism evidence="3 4">
    <name type="scientific">Paenibacillus chibensis</name>
    <dbReference type="NCBI Taxonomy" id="59846"/>
    <lineage>
        <taxon>Bacteria</taxon>
        <taxon>Bacillati</taxon>
        <taxon>Bacillota</taxon>
        <taxon>Bacilli</taxon>
        <taxon>Bacillales</taxon>
        <taxon>Paenibacillaceae</taxon>
        <taxon>Paenibacillus</taxon>
    </lineage>
</organism>
<evidence type="ECO:0000313" key="4">
    <source>
        <dbReference type="Proteomes" id="UP001343257"/>
    </source>
</evidence>
<proteinExistence type="predicted"/>